<feature type="domain" description="Cadherin" evidence="4">
    <location>
        <begin position="440"/>
        <end position="532"/>
    </location>
</feature>
<dbReference type="Pfam" id="PF00028">
    <property type="entry name" value="Cadherin"/>
    <property type="match status" value="4"/>
</dbReference>
<dbReference type="Pfam" id="PF14252">
    <property type="entry name" value="DUF4347"/>
    <property type="match status" value="1"/>
</dbReference>
<evidence type="ECO:0000313" key="5">
    <source>
        <dbReference type="EMBL" id="CUS35986.1"/>
    </source>
</evidence>
<dbReference type="SMART" id="SM00736">
    <property type="entry name" value="CADG"/>
    <property type="match status" value="4"/>
</dbReference>
<feature type="region of interest" description="Disordered" evidence="3">
    <location>
        <begin position="1"/>
        <end position="23"/>
    </location>
</feature>
<feature type="domain" description="Cadherin" evidence="4">
    <location>
        <begin position="540"/>
        <end position="632"/>
    </location>
</feature>
<organism evidence="5 6">
    <name type="scientific">Candidatus Nitrospira nitrosa</name>
    <dbReference type="NCBI Taxonomy" id="1742972"/>
    <lineage>
        <taxon>Bacteria</taxon>
        <taxon>Pseudomonadati</taxon>
        <taxon>Nitrospirota</taxon>
        <taxon>Nitrospiria</taxon>
        <taxon>Nitrospirales</taxon>
        <taxon>Nitrospiraceae</taxon>
        <taxon>Nitrospira</taxon>
    </lineage>
</organism>
<keyword evidence="6" id="KW-1185">Reference proteome</keyword>
<dbReference type="InterPro" id="IPR015919">
    <property type="entry name" value="Cadherin-like_sf"/>
</dbReference>
<dbReference type="AlphaFoldDB" id="A0A0S4LLK4"/>
<evidence type="ECO:0000259" key="4">
    <source>
        <dbReference type="PROSITE" id="PS50268"/>
    </source>
</evidence>
<dbReference type="GO" id="GO:0005886">
    <property type="term" value="C:plasma membrane"/>
    <property type="evidence" value="ECO:0007669"/>
    <property type="project" value="UniProtKB-SubCell"/>
</dbReference>
<evidence type="ECO:0000256" key="3">
    <source>
        <dbReference type="SAM" id="MobiDB-lite"/>
    </source>
</evidence>
<keyword evidence="1" id="KW-0812">Transmembrane</keyword>
<reference evidence="5 6" key="1">
    <citation type="submission" date="2015-10" db="EMBL/GenBank/DDBJ databases">
        <authorList>
            <person name="Gilbert D.G."/>
        </authorList>
    </citation>
    <scope>NUCLEOTIDE SEQUENCE [LARGE SCALE GENOMIC DNA]</scope>
    <source>
        <strain evidence="5">COMA1</strain>
    </source>
</reference>
<dbReference type="CDD" id="cd11304">
    <property type="entry name" value="Cadherin_repeat"/>
    <property type="match status" value="4"/>
</dbReference>
<sequence length="1037" mass="106587">MFGRKRPISSPQKNRPKSALKAPAASRVKASLLSLESRLMFDAAAAATEVEVNQEQVAQEQAEAAISSDHTSVSESQPSVENQELLQAITNYSPGETPTEIAFVDPTVPDYQSLIAGMGANIQIVMLDGGQDGMEQIAASLAGRTGINAIHIISHGVEGQISLGTGTLTQASMTGRYADELANIKQALSEQADILVYGCDFAEGQVGQDAATLLGQLTGADVAASIDDTGYAGWGGNWDLELHIGTIEAQTVVSYDTQVDWVGLLAGETPPTITSLSGDSRAYSEGAGAVVIESGNAVVADVDSTNLDAGTLTVSIPAGGDAAEDVLSIRHQGTGAGQIGVSGGTVTYGGTTIGTFTGGSSGSNLVITFNASATPTAVTALVRNITYQNTDTDAPTTGARTVRFVLTDGDGGTSPNYNTTVTVSAVNDAPTDLALSANIVAENATNGTVVGLVTGTDPDTGDTKSYSLTDTAGGRFAINSVTGEITVADGTLLDYESATSHSVTVRVTDAGGLTYDETFTINLTNVNEAPTDLALSANIVAENAANGAVVGLVTGTDPDTGDTKSYSLTDTAGGRFAINSVTGEITVADGTLLDYESATSHSVTVRVTDAGGLTYDETFTINLTNVNEAPTDLALSANMVAENAANGAVVGFVTGTDPDTGDTKSYSLTDTAGGRFAINSVTGEITVADGTLLDYESATSHSVTVRVTDAGGLTYDETFTINLTNVNEAPTDLGLSANMVAENAANGAVVGLVTGTDPDTGDTKSYSLTDTAGGRFAINSVTGEITVADGTLLDYESATSHSVTVRVTDAGGLTYDETFTINLTNVNEAPNLDGSLESNTVIAVLGAAQPVASAVESANTIREVEVHPLDGLGMSIGVRPEPSFRVDAIMTPAKNLPPLAHTVVLEQAAILGGKQHLPTPSDKREGGTMNFDATGNLDVARLESHNPTVLHAGEMKRTSDESSGLDRPMAAGLAGMMMLHGRTGMKDKMTVMSRRIRGLSQGPPSETKPGESNEDEEESVPQESRNDRKVSPKSGQS</sequence>
<feature type="domain" description="Cadherin" evidence="4">
    <location>
        <begin position="640"/>
        <end position="732"/>
    </location>
</feature>
<dbReference type="InterPro" id="IPR025592">
    <property type="entry name" value="DUF4347"/>
</dbReference>
<feature type="region of interest" description="Disordered" evidence="3">
    <location>
        <begin position="60"/>
        <end position="80"/>
    </location>
</feature>
<evidence type="ECO:0000313" key="6">
    <source>
        <dbReference type="Proteomes" id="UP000199032"/>
    </source>
</evidence>
<dbReference type="InterPro" id="IPR006644">
    <property type="entry name" value="Cadg"/>
</dbReference>
<dbReference type="PANTHER" id="PTHR24026">
    <property type="entry name" value="FAT ATYPICAL CADHERIN-RELATED"/>
    <property type="match status" value="1"/>
</dbReference>
<dbReference type="Proteomes" id="UP000199032">
    <property type="component" value="Unassembled WGS sequence"/>
</dbReference>
<name>A0A0S4LLK4_9BACT</name>
<dbReference type="STRING" id="1742972.COMA1_20578"/>
<proteinExistence type="predicted"/>
<accession>A0A0S4LLK4</accession>
<feature type="compositionally biased region" description="Polar residues" evidence="3">
    <location>
        <begin position="68"/>
        <end position="80"/>
    </location>
</feature>
<dbReference type="SMART" id="SM00112">
    <property type="entry name" value="CA"/>
    <property type="match status" value="4"/>
</dbReference>
<dbReference type="PANTHER" id="PTHR24026:SF126">
    <property type="entry name" value="PROTOCADHERIN FAT 4"/>
    <property type="match status" value="1"/>
</dbReference>
<dbReference type="Gene3D" id="2.60.40.60">
    <property type="entry name" value="Cadherins"/>
    <property type="match status" value="4"/>
</dbReference>
<gene>
    <name evidence="5" type="ORF">COMA1_20578</name>
</gene>
<dbReference type="GO" id="GO:0005509">
    <property type="term" value="F:calcium ion binding"/>
    <property type="evidence" value="ECO:0007669"/>
    <property type="project" value="InterPro"/>
</dbReference>
<feature type="region of interest" description="Disordered" evidence="3">
    <location>
        <begin position="994"/>
        <end position="1037"/>
    </location>
</feature>
<dbReference type="SUPFAM" id="SSF49313">
    <property type="entry name" value="Cadherin-like"/>
    <property type="match status" value="4"/>
</dbReference>
<feature type="domain" description="Cadherin" evidence="4">
    <location>
        <begin position="740"/>
        <end position="832"/>
    </location>
</feature>
<protein>
    <recommendedName>
        <fullName evidence="4">Cadherin domain-containing protein</fullName>
    </recommendedName>
</protein>
<dbReference type="GO" id="GO:0007156">
    <property type="term" value="P:homophilic cell adhesion via plasma membrane adhesion molecules"/>
    <property type="evidence" value="ECO:0007669"/>
    <property type="project" value="InterPro"/>
</dbReference>
<evidence type="ECO:0000256" key="2">
    <source>
        <dbReference type="ARBA" id="ARBA00022989"/>
    </source>
</evidence>
<keyword evidence="2" id="KW-1133">Transmembrane helix</keyword>
<dbReference type="OrthoDB" id="1443240at2"/>
<dbReference type="EMBL" id="CZQA01000008">
    <property type="protein sequence ID" value="CUS35986.1"/>
    <property type="molecule type" value="Genomic_DNA"/>
</dbReference>
<dbReference type="PROSITE" id="PS50268">
    <property type="entry name" value="CADHERIN_2"/>
    <property type="match status" value="4"/>
</dbReference>
<dbReference type="InterPro" id="IPR002126">
    <property type="entry name" value="Cadherin-like_dom"/>
</dbReference>
<dbReference type="RefSeq" id="WP_090748567.1">
    <property type="nucleotide sequence ID" value="NZ_CZQA01000008.1"/>
</dbReference>
<keyword evidence="2" id="KW-0472">Membrane</keyword>
<evidence type="ECO:0000256" key="1">
    <source>
        <dbReference type="ARBA" id="ARBA00022692"/>
    </source>
</evidence>